<gene>
    <name evidence="1" type="ORF">UZ20_WS6002001013</name>
</gene>
<accession>A0A136KEW8</accession>
<evidence type="ECO:0000313" key="1">
    <source>
        <dbReference type="EMBL" id="KXK07960.1"/>
    </source>
</evidence>
<organism evidence="1 2">
    <name type="scientific">candidate division WS6 bacterium OLB21</name>
    <dbReference type="NCBI Taxonomy" id="1617427"/>
    <lineage>
        <taxon>Bacteria</taxon>
        <taxon>Candidatus Dojkabacteria</taxon>
    </lineage>
</organism>
<dbReference type="AlphaFoldDB" id="A0A136KEW8"/>
<protein>
    <submittedName>
        <fullName evidence="1">Uncharacterized protein</fullName>
    </submittedName>
</protein>
<name>A0A136KEW8_9BACT</name>
<evidence type="ECO:0000313" key="2">
    <source>
        <dbReference type="Proteomes" id="UP000070449"/>
    </source>
</evidence>
<dbReference type="STRING" id="1617427.UZ20_WS6002001013"/>
<reference evidence="1 2" key="1">
    <citation type="submission" date="2015-02" db="EMBL/GenBank/DDBJ databases">
        <title>Improved understanding of the partial-nitritation anammox process through 23 genomes representing the majority of the microbial community.</title>
        <authorList>
            <person name="Speth D.R."/>
            <person name="In T Zandt M."/>
            <person name="Guerrero Cruz S."/>
            <person name="Jetten M.S."/>
            <person name="Dutilh B.E."/>
        </authorList>
    </citation>
    <scope>NUCLEOTIDE SEQUENCE [LARGE SCALE GENOMIC DNA]</scope>
    <source>
        <strain evidence="1">OLB21</strain>
    </source>
</reference>
<dbReference type="EMBL" id="JYPD01000027">
    <property type="protein sequence ID" value="KXK07960.1"/>
    <property type="molecule type" value="Genomic_DNA"/>
</dbReference>
<comment type="caution">
    <text evidence="1">The sequence shown here is derived from an EMBL/GenBank/DDBJ whole genome shotgun (WGS) entry which is preliminary data.</text>
</comment>
<sequence>MILKDPLVQKVELLDLFTSEKKRREEELYYLCKATELRKKH</sequence>
<dbReference type="Proteomes" id="UP000070449">
    <property type="component" value="Unassembled WGS sequence"/>
</dbReference>
<proteinExistence type="predicted"/>